<reference evidence="2" key="1">
    <citation type="journal article" date="2023" name="Nat. Plants">
        <title>Single-cell RNA sequencing provides a high-resolution roadmap for understanding the multicellular compartmentation of specialized metabolism.</title>
        <authorList>
            <person name="Sun S."/>
            <person name="Shen X."/>
            <person name="Li Y."/>
            <person name="Li Y."/>
            <person name="Wang S."/>
            <person name="Li R."/>
            <person name="Zhang H."/>
            <person name="Shen G."/>
            <person name="Guo B."/>
            <person name="Wei J."/>
            <person name="Xu J."/>
            <person name="St-Pierre B."/>
            <person name="Chen S."/>
            <person name="Sun C."/>
        </authorList>
    </citation>
    <scope>NUCLEOTIDE SEQUENCE [LARGE SCALE GENOMIC DNA]</scope>
</reference>
<evidence type="ECO:0000313" key="2">
    <source>
        <dbReference type="Proteomes" id="UP001060085"/>
    </source>
</evidence>
<gene>
    <name evidence="1" type="ORF">M9H77_24800</name>
</gene>
<name>A0ACC0A545_CATRO</name>
<dbReference type="Proteomes" id="UP001060085">
    <property type="component" value="Linkage Group LG06"/>
</dbReference>
<keyword evidence="2" id="KW-1185">Reference proteome</keyword>
<dbReference type="EMBL" id="CM044706">
    <property type="protein sequence ID" value="KAI5656007.1"/>
    <property type="molecule type" value="Genomic_DNA"/>
</dbReference>
<sequence length="582" mass="65954">MASLLISIFILFIFLTSNTISQQSYSGNSVLNCNSSTDQKSPSPSFLYSCNNRQNSSSSCKAFLIFRALFPYNSVPMIATLISSNQSELARINNATRFTVFPEGTEVIIPVNCSCSASYYQAITKYVPIGNETFFTIANNTYQGLSTCDTLKKNGEKFKLKQGLDFEIPLRCACPTKEQAAKGINYLLTYTVTWGDDVQSISKSFNLSKKSIAEANGFLEEDPTIFPFTTMLVPLPNEPLSRTRFTHRRQPINLPLPFPVSETQRIRSNTKRNLLVGGIIAAGSCLLLFLIVFIFKKRLRRTSITHEKGENDNIWPQDIHVKLKIARIGQPIKIFQYEELKKATRNFSSRNRIKGCVYRGVIHKDVLAIKKIMGNEAYKEAKILSKINHFNLVKLRGYCENQGHLFLVFEYMKNGSLQEWLHRKGKKGWSQRVQIALDIANGLLYLHKFAKPAYVHMDLNSSNILLDSNLRAKISNFSFATELLEETNSSNSKIDIYDFGVVMFELITGKDAVIGENATDGLRNFLETDLRERGDTEYASQVMNLSLRCLMQNPEDRPRMDDVVSTLIKIQRNLQKSDSSIQ</sequence>
<comment type="caution">
    <text evidence="1">The sequence shown here is derived from an EMBL/GenBank/DDBJ whole genome shotgun (WGS) entry which is preliminary data.</text>
</comment>
<organism evidence="1 2">
    <name type="scientific">Catharanthus roseus</name>
    <name type="common">Madagascar periwinkle</name>
    <name type="synonym">Vinca rosea</name>
    <dbReference type="NCBI Taxonomy" id="4058"/>
    <lineage>
        <taxon>Eukaryota</taxon>
        <taxon>Viridiplantae</taxon>
        <taxon>Streptophyta</taxon>
        <taxon>Embryophyta</taxon>
        <taxon>Tracheophyta</taxon>
        <taxon>Spermatophyta</taxon>
        <taxon>Magnoliopsida</taxon>
        <taxon>eudicotyledons</taxon>
        <taxon>Gunneridae</taxon>
        <taxon>Pentapetalae</taxon>
        <taxon>asterids</taxon>
        <taxon>lamiids</taxon>
        <taxon>Gentianales</taxon>
        <taxon>Apocynaceae</taxon>
        <taxon>Rauvolfioideae</taxon>
        <taxon>Vinceae</taxon>
        <taxon>Catharanthinae</taxon>
        <taxon>Catharanthus</taxon>
    </lineage>
</organism>
<accession>A0ACC0A545</accession>
<evidence type="ECO:0000313" key="1">
    <source>
        <dbReference type="EMBL" id="KAI5656007.1"/>
    </source>
</evidence>
<protein>
    <submittedName>
        <fullName evidence="1">Uncharacterized protein</fullName>
    </submittedName>
</protein>
<proteinExistence type="predicted"/>